<name>A0A5N4CE76_CAMDR</name>
<organism evidence="1 2">
    <name type="scientific">Camelus dromedarius</name>
    <name type="common">Dromedary</name>
    <name type="synonym">Arabian camel</name>
    <dbReference type="NCBI Taxonomy" id="9838"/>
    <lineage>
        <taxon>Eukaryota</taxon>
        <taxon>Metazoa</taxon>
        <taxon>Chordata</taxon>
        <taxon>Craniata</taxon>
        <taxon>Vertebrata</taxon>
        <taxon>Euteleostomi</taxon>
        <taxon>Mammalia</taxon>
        <taxon>Eutheria</taxon>
        <taxon>Laurasiatheria</taxon>
        <taxon>Artiodactyla</taxon>
        <taxon>Tylopoda</taxon>
        <taxon>Camelidae</taxon>
        <taxon>Camelus</taxon>
    </lineage>
</organism>
<dbReference type="AlphaFoldDB" id="A0A5N4CE76"/>
<dbReference type="Proteomes" id="UP000299084">
    <property type="component" value="Unassembled WGS sequence"/>
</dbReference>
<sequence>MGKAFPCITGEQLLVWSI</sequence>
<keyword evidence="2" id="KW-1185">Reference proteome</keyword>
<evidence type="ECO:0000313" key="1">
    <source>
        <dbReference type="EMBL" id="KAB1257206.1"/>
    </source>
</evidence>
<comment type="caution">
    <text evidence="1">The sequence shown here is derived from an EMBL/GenBank/DDBJ whole genome shotgun (WGS) entry which is preliminary data.</text>
</comment>
<accession>A0A5N4CE76</accession>
<reference evidence="1 2" key="1">
    <citation type="journal article" date="2019" name="Mol. Ecol. Resour.">
        <title>Improving Illumina assemblies with Hi-C and long reads: an example with the North African dromedary.</title>
        <authorList>
            <person name="Elbers J.P."/>
            <person name="Rogers M.F."/>
            <person name="Perelman P.L."/>
            <person name="Proskuryakova A.A."/>
            <person name="Serdyukova N.A."/>
            <person name="Johnson W.E."/>
            <person name="Horin P."/>
            <person name="Corander J."/>
            <person name="Murphy D."/>
            <person name="Burger P.A."/>
        </authorList>
    </citation>
    <scope>NUCLEOTIDE SEQUENCE [LARGE SCALE GENOMIC DNA]</scope>
    <source>
        <strain evidence="1">Drom800</strain>
        <tissue evidence="1">Blood</tissue>
    </source>
</reference>
<proteinExistence type="predicted"/>
<protein>
    <submittedName>
        <fullName evidence="1">Uncharacterized protein</fullName>
    </submittedName>
</protein>
<gene>
    <name evidence="1" type="ORF">Cadr_000025996</name>
</gene>
<dbReference type="EMBL" id="JWIN03000027">
    <property type="protein sequence ID" value="KAB1257206.1"/>
    <property type="molecule type" value="Genomic_DNA"/>
</dbReference>
<evidence type="ECO:0000313" key="2">
    <source>
        <dbReference type="Proteomes" id="UP000299084"/>
    </source>
</evidence>